<dbReference type="EMBL" id="KZ824451">
    <property type="protein sequence ID" value="RAK98764.1"/>
    <property type="molecule type" value="Genomic_DNA"/>
</dbReference>
<dbReference type="InterPro" id="IPR014347">
    <property type="entry name" value="Tautomerase/MIF_sf"/>
</dbReference>
<gene>
    <name evidence="2" type="ORF">BO80DRAFT_427112</name>
</gene>
<sequence>MPLWQIYHPTGTFPDTPSKDSFSADITKLYVDIGLPAFYVIVNFIETDPQNLYIGGKTRSLPTDKPFVRIIITHIARHVPDIEAAYLRTTSRLDKAMNPHILDKGYDVEYHVDETDRRLWKINGLIPPPSNSEEERVWGRENRAVVYEGGYPSVEAAL</sequence>
<keyword evidence="3" id="KW-1185">Reference proteome</keyword>
<dbReference type="Proteomes" id="UP000249402">
    <property type="component" value="Unassembled WGS sequence"/>
</dbReference>
<dbReference type="GeneID" id="37224790"/>
<dbReference type="AlphaFoldDB" id="A0A395GUB1"/>
<dbReference type="VEuPathDB" id="FungiDB:BO80DRAFT_427112"/>
<organism evidence="2 3">
    <name type="scientific">Aspergillus ibericus CBS 121593</name>
    <dbReference type="NCBI Taxonomy" id="1448316"/>
    <lineage>
        <taxon>Eukaryota</taxon>
        <taxon>Fungi</taxon>
        <taxon>Dikarya</taxon>
        <taxon>Ascomycota</taxon>
        <taxon>Pezizomycotina</taxon>
        <taxon>Eurotiomycetes</taxon>
        <taxon>Eurotiomycetidae</taxon>
        <taxon>Eurotiales</taxon>
        <taxon>Aspergillaceae</taxon>
        <taxon>Aspergillus</taxon>
        <taxon>Aspergillus subgen. Circumdati</taxon>
    </lineage>
</organism>
<dbReference type="OrthoDB" id="2129288at2759"/>
<accession>A0A395GUB1</accession>
<feature type="domain" description="Tautomerase cis-CaaD-like" evidence="1">
    <location>
        <begin position="1"/>
        <end position="143"/>
    </location>
</feature>
<evidence type="ECO:0000259" key="1">
    <source>
        <dbReference type="Pfam" id="PF14832"/>
    </source>
</evidence>
<evidence type="ECO:0000313" key="3">
    <source>
        <dbReference type="Proteomes" id="UP000249402"/>
    </source>
</evidence>
<dbReference type="RefSeq" id="XP_025573092.1">
    <property type="nucleotide sequence ID" value="XM_025719925.1"/>
</dbReference>
<proteinExistence type="predicted"/>
<dbReference type="InterPro" id="IPR028116">
    <property type="entry name" value="Cis-CaaD-like"/>
</dbReference>
<name>A0A395GUB1_9EURO</name>
<evidence type="ECO:0000313" key="2">
    <source>
        <dbReference type="EMBL" id="RAK98764.1"/>
    </source>
</evidence>
<reference evidence="2 3" key="1">
    <citation type="submission" date="2018-02" db="EMBL/GenBank/DDBJ databases">
        <title>The genomes of Aspergillus section Nigri reveals drivers in fungal speciation.</title>
        <authorList>
            <consortium name="DOE Joint Genome Institute"/>
            <person name="Vesth T.C."/>
            <person name="Nybo J."/>
            <person name="Theobald S."/>
            <person name="Brandl J."/>
            <person name="Frisvad J.C."/>
            <person name="Nielsen K.F."/>
            <person name="Lyhne E.K."/>
            <person name="Kogle M.E."/>
            <person name="Kuo A."/>
            <person name="Riley R."/>
            <person name="Clum A."/>
            <person name="Nolan M."/>
            <person name="Lipzen A."/>
            <person name="Salamov A."/>
            <person name="Henrissat B."/>
            <person name="Wiebenga A."/>
            <person name="De vries R.P."/>
            <person name="Grigoriev I.V."/>
            <person name="Mortensen U.H."/>
            <person name="Andersen M.R."/>
            <person name="Baker S.E."/>
        </authorList>
    </citation>
    <scope>NUCLEOTIDE SEQUENCE [LARGE SCALE GENOMIC DNA]</scope>
    <source>
        <strain evidence="2 3">CBS 121593</strain>
    </source>
</reference>
<protein>
    <recommendedName>
        <fullName evidence="1">Tautomerase cis-CaaD-like domain-containing protein</fullName>
    </recommendedName>
</protein>
<dbReference type="Gene3D" id="3.30.429.10">
    <property type="entry name" value="Macrophage Migration Inhibitory Factor"/>
    <property type="match status" value="1"/>
</dbReference>
<dbReference type="Pfam" id="PF14832">
    <property type="entry name" value="Tautomerase_3"/>
    <property type="match status" value="1"/>
</dbReference>